<feature type="coiled-coil region" evidence="1">
    <location>
        <begin position="148"/>
        <end position="175"/>
    </location>
</feature>
<dbReference type="STRING" id="1618350.UR67_C0007G0028"/>
<gene>
    <name evidence="2" type="ORF">UR67_C0007G0028</name>
</gene>
<proteinExistence type="predicted"/>
<accession>A0A0G0BIR7</accession>
<dbReference type="EMBL" id="LBQB01000007">
    <property type="protein sequence ID" value="KKP69323.1"/>
    <property type="molecule type" value="Genomic_DNA"/>
</dbReference>
<sequence>MIKHWKFLLTFLLIFFIVGGFLFDSFSSSKALAQKMTSNQFEDEEEALAEKKIITAANLNEMISYLEEIKIVVEKFNYLTSSDKVAILEEIQTYKSFLMALKDIAANETSLDAIKTLDSEILNYWNNVYVRAFYWNGSLMQSKVDKMYQQFENIIDELDAEIKKANKQSSSAAQSLVLAREKLKILADKKAQSQYKFAEINDKSTTSVIFTQGKQYIKEAEVLCSELKKELLDTIYYIEN</sequence>
<evidence type="ECO:0000313" key="3">
    <source>
        <dbReference type="Proteomes" id="UP000034581"/>
    </source>
</evidence>
<organism evidence="2 3">
    <name type="scientific">candidate division CPR3 bacterium GW2011_GWF2_35_18</name>
    <dbReference type="NCBI Taxonomy" id="1618350"/>
    <lineage>
        <taxon>Bacteria</taxon>
        <taxon>Bacteria division CPR3</taxon>
    </lineage>
</organism>
<keyword evidence="1" id="KW-0175">Coiled coil</keyword>
<protein>
    <submittedName>
        <fullName evidence="2">Uncharacterized protein</fullName>
    </submittedName>
</protein>
<comment type="caution">
    <text evidence="2">The sequence shown here is derived from an EMBL/GenBank/DDBJ whole genome shotgun (WGS) entry which is preliminary data.</text>
</comment>
<name>A0A0G0BIR7_UNCC3</name>
<dbReference type="AlphaFoldDB" id="A0A0G0BIR7"/>
<dbReference type="Proteomes" id="UP000034581">
    <property type="component" value="Unassembled WGS sequence"/>
</dbReference>
<evidence type="ECO:0000256" key="1">
    <source>
        <dbReference type="SAM" id="Coils"/>
    </source>
</evidence>
<reference evidence="2 3" key="1">
    <citation type="journal article" date="2015" name="Nature">
        <title>rRNA introns, odd ribosomes, and small enigmatic genomes across a large radiation of phyla.</title>
        <authorList>
            <person name="Brown C.T."/>
            <person name="Hug L.A."/>
            <person name="Thomas B.C."/>
            <person name="Sharon I."/>
            <person name="Castelle C.J."/>
            <person name="Singh A."/>
            <person name="Wilkins M.J."/>
            <person name="Williams K.H."/>
            <person name="Banfield J.F."/>
        </authorList>
    </citation>
    <scope>NUCLEOTIDE SEQUENCE [LARGE SCALE GENOMIC DNA]</scope>
</reference>
<evidence type="ECO:0000313" key="2">
    <source>
        <dbReference type="EMBL" id="KKP69323.1"/>
    </source>
</evidence>